<dbReference type="InterPro" id="IPR000524">
    <property type="entry name" value="Tscrpt_reg_HTH_GntR"/>
</dbReference>
<protein>
    <submittedName>
        <fullName evidence="5">Transcriptional regulator, GntR family protein</fullName>
    </submittedName>
</protein>
<dbReference type="InterPro" id="IPR008920">
    <property type="entry name" value="TF_FadR/GntR_C"/>
</dbReference>
<organism evidence="5 6">
    <name type="scientific">Actinoplanes auranticolor</name>
    <dbReference type="NCBI Taxonomy" id="47988"/>
    <lineage>
        <taxon>Bacteria</taxon>
        <taxon>Bacillati</taxon>
        <taxon>Actinomycetota</taxon>
        <taxon>Actinomycetes</taxon>
        <taxon>Micromonosporales</taxon>
        <taxon>Micromonosporaceae</taxon>
        <taxon>Actinoplanes</taxon>
    </lineage>
</organism>
<dbReference type="GO" id="GO:0003677">
    <property type="term" value="F:DNA binding"/>
    <property type="evidence" value="ECO:0007669"/>
    <property type="project" value="UniProtKB-KW"/>
</dbReference>
<dbReference type="PANTHER" id="PTHR43537">
    <property type="entry name" value="TRANSCRIPTIONAL REGULATOR, GNTR FAMILY"/>
    <property type="match status" value="1"/>
</dbReference>
<comment type="caution">
    <text evidence="5">The sequence shown here is derived from an EMBL/GenBank/DDBJ whole genome shotgun (WGS) entry which is preliminary data.</text>
</comment>
<name>A0A919S793_9ACTN</name>
<dbReference type="CDD" id="cd07377">
    <property type="entry name" value="WHTH_GntR"/>
    <property type="match status" value="1"/>
</dbReference>
<keyword evidence="3" id="KW-0804">Transcription</keyword>
<keyword evidence="1" id="KW-0805">Transcription regulation</keyword>
<dbReference type="GO" id="GO:0003700">
    <property type="term" value="F:DNA-binding transcription factor activity"/>
    <property type="evidence" value="ECO:0007669"/>
    <property type="project" value="InterPro"/>
</dbReference>
<dbReference type="SMART" id="SM00345">
    <property type="entry name" value="HTH_GNTR"/>
    <property type="match status" value="1"/>
</dbReference>
<dbReference type="InterPro" id="IPR036390">
    <property type="entry name" value="WH_DNA-bd_sf"/>
</dbReference>
<evidence type="ECO:0000256" key="3">
    <source>
        <dbReference type="ARBA" id="ARBA00023163"/>
    </source>
</evidence>
<gene>
    <name evidence="5" type="ORF">Aau02nite_19500</name>
</gene>
<keyword evidence="2" id="KW-0238">DNA-binding</keyword>
<dbReference type="InterPro" id="IPR036388">
    <property type="entry name" value="WH-like_DNA-bd_sf"/>
</dbReference>
<dbReference type="Pfam" id="PF00392">
    <property type="entry name" value="GntR"/>
    <property type="match status" value="1"/>
</dbReference>
<sequence length="225" mass="24197">MPIPSGGPAVDRSLLRDDVLWRLRDAIVDGTFTPGEQLKDGELAEWLGVSRTPVREALLRLGSSGLVVALPGRSTRVSTIDAPAVRDARDVIAAMHELAVRQTTGRLGAEDINRMRDANRRFAEAVEAGDIGAALDADEEIHRIPVTALGNHAVETVLDQFDPLVRRAERLRFSGDGHASVELHSQLIELIAAGDVQAAASVAFDMWHTLPAEDGTDADPARPPL</sequence>
<evidence type="ECO:0000259" key="4">
    <source>
        <dbReference type="PROSITE" id="PS50949"/>
    </source>
</evidence>
<proteinExistence type="predicted"/>
<feature type="domain" description="HTH gntR-type" evidence="4">
    <location>
        <begin position="13"/>
        <end position="80"/>
    </location>
</feature>
<dbReference type="Gene3D" id="1.10.10.10">
    <property type="entry name" value="Winged helix-like DNA-binding domain superfamily/Winged helix DNA-binding domain"/>
    <property type="match status" value="1"/>
</dbReference>
<dbReference type="RefSeq" id="WP_212988011.1">
    <property type="nucleotide sequence ID" value="NZ_BAABEA010000009.1"/>
</dbReference>
<reference evidence="5" key="1">
    <citation type="submission" date="2021-03" db="EMBL/GenBank/DDBJ databases">
        <title>Whole genome shotgun sequence of Actinoplanes auranticolor NBRC 12245.</title>
        <authorList>
            <person name="Komaki H."/>
            <person name="Tamura T."/>
        </authorList>
    </citation>
    <scope>NUCLEOTIDE SEQUENCE</scope>
    <source>
        <strain evidence="5">NBRC 12245</strain>
    </source>
</reference>
<accession>A0A919S793</accession>
<dbReference type="Pfam" id="PF07729">
    <property type="entry name" value="FCD"/>
    <property type="match status" value="1"/>
</dbReference>
<evidence type="ECO:0000313" key="5">
    <source>
        <dbReference type="EMBL" id="GIM65755.1"/>
    </source>
</evidence>
<dbReference type="SMART" id="SM00895">
    <property type="entry name" value="FCD"/>
    <property type="match status" value="1"/>
</dbReference>
<dbReference type="SUPFAM" id="SSF46785">
    <property type="entry name" value="Winged helix' DNA-binding domain"/>
    <property type="match status" value="1"/>
</dbReference>
<dbReference type="EMBL" id="BOQL01000018">
    <property type="protein sequence ID" value="GIM65755.1"/>
    <property type="molecule type" value="Genomic_DNA"/>
</dbReference>
<evidence type="ECO:0000313" key="6">
    <source>
        <dbReference type="Proteomes" id="UP000681340"/>
    </source>
</evidence>
<dbReference type="Gene3D" id="1.20.120.530">
    <property type="entry name" value="GntR ligand-binding domain-like"/>
    <property type="match status" value="1"/>
</dbReference>
<dbReference type="PANTHER" id="PTHR43537:SF24">
    <property type="entry name" value="GLUCONATE OPERON TRANSCRIPTIONAL REPRESSOR"/>
    <property type="match status" value="1"/>
</dbReference>
<dbReference type="SUPFAM" id="SSF48008">
    <property type="entry name" value="GntR ligand-binding domain-like"/>
    <property type="match status" value="1"/>
</dbReference>
<dbReference type="AlphaFoldDB" id="A0A919S793"/>
<dbReference type="Proteomes" id="UP000681340">
    <property type="component" value="Unassembled WGS sequence"/>
</dbReference>
<dbReference type="InterPro" id="IPR011711">
    <property type="entry name" value="GntR_C"/>
</dbReference>
<evidence type="ECO:0000256" key="2">
    <source>
        <dbReference type="ARBA" id="ARBA00023125"/>
    </source>
</evidence>
<keyword evidence="6" id="KW-1185">Reference proteome</keyword>
<dbReference type="PROSITE" id="PS50949">
    <property type="entry name" value="HTH_GNTR"/>
    <property type="match status" value="1"/>
</dbReference>
<evidence type="ECO:0000256" key="1">
    <source>
        <dbReference type="ARBA" id="ARBA00023015"/>
    </source>
</evidence>